<feature type="region of interest" description="Disordered" evidence="1">
    <location>
        <begin position="54"/>
        <end position="102"/>
    </location>
</feature>
<organism evidence="2 3">
    <name type="scientific">Nelumbo nucifera</name>
    <name type="common">Sacred lotus</name>
    <dbReference type="NCBI Taxonomy" id="4432"/>
    <lineage>
        <taxon>Eukaryota</taxon>
        <taxon>Viridiplantae</taxon>
        <taxon>Streptophyta</taxon>
        <taxon>Embryophyta</taxon>
        <taxon>Tracheophyta</taxon>
        <taxon>Spermatophyta</taxon>
        <taxon>Magnoliopsida</taxon>
        <taxon>Proteales</taxon>
        <taxon>Nelumbonaceae</taxon>
        <taxon>Nelumbo</taxon>
    </lineage>
</organism>
<keyword evidence="3" id="KW-1185">Reference proteome</keyword>
<dbReference type="EMBL" id="DUZY01000004">
    <property type="protein sequence ID" value="DAD38250.1"/>
    <property type="molecule type" value="Genomic_DNA"/>
</dbReference>
<proteinExistence type="predicted"/>
<comment type="caution">
    <text evidence="2">The sequence shown here is derived from an EMBL/GenBank/DDBJ whole genome shotgun (WGS) entry which is preliminary data.</text>
</comment>
<dbReference type="InterPro" id="IPR012442">
    <property type="entry name" value="DUF1645_plant"/>
</dbReference>
<accession>A0A822Z0G8</accession>
<protein>
    <submittedName>
        <fullName evidence="2">Uncharacterized protein</fullName>
    </submittedName>
</protein>
<evidence type="ECO:0000256" key="1">
    <source>
        <dbReference type="SAM" id="MobiDB-lite"/>
    </source>
</evidence>
<dbReference type="AlphaFoldDB" id="A0A822Z0G8"/>
<evidence type="ECO:0000313" key="3">
    <source>
        <dbReference type="Proteomes" id="UP000607653"/>
    </source>
</evidence>
<name>A0A822Z0G8_NELNU</name>
<reference evidence="2 3" key="1">
    <citation type="journal article" date="2020" name="Mol. Biol. Evol.">
        <title>Distinct Expression and Methylation Patterns for Genes with Different Fates following a Single Whole-Genome Duplication in Flowering Plants.</title>
        <authorList>
            <person name="Shi T."/>
            <person name="Rahmani R.S."/>
            <person name="Gugger P.F."/>
            <person name="Wang M."/>
            <person name="Li H."/>
            <person name="Zhang Y."/>
            <person name="Li Z."/>
            <person name="Wang Q."/>
            <person name="Van de Peer Y."/>
            <person name="Marchal K."/>
            <person name="Chen J."/>
        </authorList>
    </citation>
    <scope>NUCLEOTIDE SEQUENCE [LARGE SCALE GENOMIC DNA]</scope>
    <source>
        <tissue evidence="2">Leaf</tissue>
    </source>
</reference>
<evidence type="ECO:0000313" key="2">
    <source>
        <dbReference type="EMBL" id="DAD38250.1"/>
    </source>
</evidence>
<feature type="compositionally biased region" description="Basic and acidic residues" evidence="1">
    <location>
        <begin position="66"/>
        <end position="84"/>
    </location>
</feature>
<dbReference type="Pfam" id="PF07816">
    <property type="entry name" value="DUF1645"/>
    <property type="match status" value="1"/>
</dbReference>
<dbReference type="Proteomes" id="UP000607653">
    <property type="component" value="Unassembled WGS sequence"/>
</dbReference>
<feature type="compositionally biased region" description="Low complexity" evidence="1">
    <location>
        <begin position="86"/>
        <end position="97"/>
    </location>
</feature>
<gene>
    <name evidence="2" type="ORF">HUJ06_008891</name>
</gene>
<sequence>MILIPRRLPRPKPMNLKDYRPKLTVLCLDTETGSSVAGDERRWKLGGKDTFVFLTPSNSNSSKMKKKDDKPEKPKVSKERRNSTDVKVAGKSKAKGVTEAVSAHEIHYVKK</sequence>